<gene>
    <name evidence="1" type="primary">intZ</name>
    <name evidence="1" type="ORF">NCTC10696_03773</name>
</gene>
<proteinExistence type="predicted"/>
<name>A0AAX3IDJ6_9PSED</name>
<evidence type="ECO:0000313" key="2">
    <source>
        <dbReference type="Proteomes" id="UP000306562"/>
    </source>
</evidence>
<dbReference type="EMBL" id="LR590482">
    <property type="protein sequence ID" value="VTR02153.1"/>
    <property type="molecule type" value="Genomic_DNA"/>
</dbReference>
<accession>A0AAX3IDJ6</accession>
<protein>
    <submittedName>
        <fullName evidence="1">Prophage integrase protein</fullName>
    </submittedName>
</protein>
<evidence type="ECO:0000313" key="1">
    <source>
        <dbReference type="EMBL" id="VTR02153.1"/>
    </source>
</evidence>
<dbReference type="AlphaFoldDB" id="A0AAX3IDJ6"/>
<reference evidence="1 2" key="1">
    <citation type="submission" date="2019-05" db="EMBL/GenBank/DDBJ databases">
        <authorList>
            <consortium name="Pathogen Informatics"/>
        </authorList>
    </citation>
    <scope>NUCLEOTIDE SEQUENCE [LARGE SCALE GENOMIC DNA]</scope>
    <source>
        <strain evidence="1 2">NCTC10696</strain>
    </source>
</reference>
<dbReference type="Proteomes" id="UP000306562">
    <property type="component" value="Chromosome"/>
</dbReference>
<organism evidence="1 2">
    <name type="scientific">Pseudomonas synxantha</name>
    <dbReference type="NCBI Taxonomy" id="47883"/>
    <lineage>
        <taxon>Bacteria</taxon>
        <taxon>Pseudomonadati</taxon>
        <taxon>Pseudomonadota</taxon>
        <taxon>Gammaproteobacteria</taxon>
        <taxon>Pseudomonadales</taxon>
        <taxon>Pseudomonadaceae</taxon>
        <taxon>Pseudomonas</taxon>
    </lineage>
</organism>
<sequence>MALARRVRTIIRAILGFAEERGRVECNVALSNIEELKIRHVVTSNPAIERIWLHSIEQWGMEQANPGR</sequence>